<keyword evidence="4" id="KW-1185">Reference proteome</keyword>
<organism evidence="3 4">
    <name type="scientific">Enterovibrio coralii</name>
    <dbReference type="NCBI Taxonomy" id="294935"/>
    <lineage>
        <taxon>Bacteria</taxon>
        <taxon>Pseudomonadati</taxon>
        <taxon>Pseudomonadota</taxon>
        <taxon>Gammaproteobacteria</taxon>
        <taxon>Vibrionales</taxon>
        <taxon>Vibrionaceae</taxon>
        <taxon>Enterovibrio</taxon>
    </lineage>
</organism>
<evidence type="ECO:0000313" key="4">
    <source>
        <dbReference type="Proteomes" id="UP000070529"/>
    </source>
</evidence>
<dbReference type="STRING" id="294935.ATN88_03305"/>
<protein>
    <submittedName>
        <fullName evidence="3">DNA-binding transcriptional regulator</fullName>
    </submittedName>
</protein>
<dbReference type="AlphaFoldDB" id="A0A135I8C7"/>
<name>A0A135I8C7_9GAMM</name>
<feature type="domain" description="Helix-turn-helix type 11" evidence="1">
    <location>
        <begin position="6"/>
        <end position="59"/>
    </location>
</feature>
<dbReference type="InterPro" id="IPR013196">
    <property type="entry name" value="HTH_11"/>
</dbReference>
<dbReference type="SUPFAM" id="SSF46785">
    <property type="entry name" value="Winged helix' DNA-binding domain"/>
    <property type="match status" value="1"/>
</dbReference>
<dbReference type="Pfam" id="PF13280">
    <property type="entry name" value="WYL"/>
    <property type="match status" value="1"/>
</dbReference>
<dbReference type="InterPro" id="IPR036388">
    <property type="entry name" value="WH-like_DNA-bd_sf"/>
</dbReference>
<gene>
    <name evidence="3" type="ORF">ATN88_03305</name>
</gene>
<reference evidence="3 4" key="1">
    <citation type="submission" date="2015-11" db="EMBL/GenBank/DDBJ databases">
        <title>Genomic Taxonomy of the Vibrionaceae.</title>
        <authorList>
            <person name="Gomez-Gil B."/>
            <person name="Enciso-Ibarra J."/>
        </authorList>
    </citation>
    <scope>NUCLEOTIDE SEQUENCE [LARGE SCALE GENOMIC DNA]</scope>
    <source>
        <strain evidence="3 4">CAIM 912</strain>
    </source>
</reference>
<dbReference type="Gene3D" id="1.10.10.10">
    <property type="entry name" value="Winged helix-like DNA-binding domain superfamily/Winged helix DNA-binding domain"/>
    <property type="match status" value="1"/>
</dbReference>
<dbReference type="RefSeq" id="WP_067417233.1">
    <property type="nucleotide sequence ID" value="NZ_LNTY01000034.1"/>
</dbReference>
<dbReference type="InterPro" id="IPR026881">
    <property type="entry name" value="WYL_dom"/>
</dbReference>
<dbReference type="InterPro" id="IPR036390">
    <property type="entry name" value="WH_DNA-bd_sf"/>
</dbReference>
<dbReference type="OrthoDB" id="9807255at2"/>
<dbReference type="GO" id="GO:0003677">
    <property type="term" value="F:DNA binding"/>
    <property type="evidence" value="ECO:0007669"/>
    <property type="project" value="UniProtKB-KW"/>
</dbReference>
<accession>A0A135I8C7</accession>
<proteinExistence type="predicted"/>
<dbReference type="EMBL" id="LNTY01000034">
    <property type="protein sequence ID" value="KXF81695.1"/>
    <property type="molecule type" value="Genomic_DNA"/>
</dbReference>
<evidence type="ECO:0000313" key="3">
    <source>
        <dbReference type="EMBL" id="KXF81695.1"/>
    </source>
</evidence>
<dbReference type="InterPro" id="IPR051534">
    <property type="entry name" value="CBASS_pafABC_assoc_protein"/>
</dbReference>
<dbReference type="PANTHER" id="PTHR34580">
    <property type="match status" value="1"/>
</dbReference>
<evidence type="ECO:0000259" key="1">
    <source>
        <dbReference type="Pfam" id="PF08279"/>
    </source>
</evidence>
<dbReference type="PANTHER" id="PTHR34580:SF3">
    <property type="entry name" value="PROTEIN PAFB"/>
    <property type="match status" value="1"/>
</dbReference>
<dbReference type="Proteomes" id="UP000070529">
    <property type="component" value="Unassembled WGS sequence"/>
</dbReference>
<feature type="domain" description="WYL" evidence="2">
    <location>
        <begin position="140"/>
        <end position="204"/>
    </location>
</feature>
<keyword evidence="3" id="KW-0238">DNA-binding</keyword>
<comment type="caution">
    <text evidence="3">The sequence shown here is derived from an EMBL/GenBank/DDBJ whole genome shotgun (WGS) entry which is preliminary data.</text>
</comment>
<evidence type="ECO:0000259" key="2">
    <source>
        <dbReference type="Pfam" id="PF13280"/>
    </source>
</evidence>
<dbReference type="PROSITE" id="PS52050">
    <property type="entry name" value="WYL"/>
    <property type="match status" value="1"/>
</dbReference>
<dbReference type="Pfam" id="PF08279">
    <property type="entry name" value="HTH_11"/>
    <property type="match status" value="1"/>
</dbReference>
<sequence>MSKSERLFELLTLLRSKRYAVTAKALAEELSVSERTIYRDIQSLQLSGVPIEGEAGIGYLLGKGSHLPPLMFTEEEMLALELGMQMVRAWSDKCLSAASESASRKIHSVLPDHLKAQLECFPLAVPPFFVESDTATCSELLREATSLKRKIEIEYETGEGVCTSRVIQPLGQVYWGKVWTLVAWCELREDYRSFRVDRIQRATMMENGFELTDAKNFQHYMSRCHEAENESKAKFGS</sequence>